<feature type="active site" evidence="10 11">
    <location>
        <position position="199"/>
    </location>
</feature>
<comment type="function">
    <text evidence="10">IGPS catalyzes the conversion of PRFAR and glutamine to IGP, AICAR and glutamate. The HisH subunit catalyzes the hydrolysis of glutamine to glutamate and ammonia as part of the synthesis of IGP and AICAR. The resulting ammonia molecule is channeled to the active site of HisF.</text>
</comment>
<feature type="domain" description="Glutamine amidotransferase" evidence="12">
    <location>
        <begin position="11"/>
        <end position="213"/>
    </location>
</feature>
<evidence type="ECO:0000256" key="4">
    <source>
        <dbReference type="ARBA" id="ARBA00022801"/>
    </source>
</evidence>
<keyword evidence="3 10" id="KW-0028">Amino-acid biosynthesis</keyword>
<dbReference type="CDD" id="cd01748">
    <property type="entry name" value="GATase1_IGP_Synthase"/>
    <property type="match status" value="1"/>
</dbReference>
<organism evidence="13 14">
    <name type="scientific">Aquimarina algicola</name>
    <dbReference type="NCBI Taxonomy" id="2589995"/>
    <lineage>
        <taxon>Bacteria</taxon>
        <taxon>Pseudomonadati</taxon>
        <taxon>Bacteroidota</taxon>
        <taxon>Flavobacteriia</taxon>
        <taxon>Flavobacteriales</taxon>
        <taxon>Flavobacteriaceae</taxon>
        <taxon>Aquimarina</taxon>
    </lineage>
</organism>
<keyword evidence="5 10" id="KW-0315">Glutamine amidotransferase</keyword>
<dbReference type="PANTHER" id="PTHR42701">
    <property type="entry name" value="IMIDAZOLE GLYCEROL PHOSPHATE SYNTHASE SUBUNIT HISH"/>
    <property type="match status" value="1"/>
</dbReference>
<reference evidence="13 14" key="1">
    <citation type="submission" date="2019-06" db="EMBL/GenBank/DDBJ databases">
        <authorList>
            <person name="Meng X."/>
        </authorList>
    </citation>
    <scope>NUCLEOTIDE SEQUENCE [LARGE SCALE GENOMIC DNA]</scope>
    <source>
        <strain evidence="13 14">M625</strain>
    </source>
</reference>
<dbReference type="PROSITE" id="PS51273">
    <property type="entry name" value="GATASE_TYPE_1"/>
    <property type="match status" value="1"/>
</dbReference>
<dbReference type="GO" id="GO:0016829">
    <property type="term" value="F:lyase activity"/>
    <property type="evidence" value="ECO:0007669"/>
    <property type="project" value="UniProtKB-KW"/>
</dbReference>
<dbReference type="OrthoDB" id="9807137at2"/>
<dbReference type="AlphaFoldDB" id="A0A504JN89"/>
<evidence type="ECO:0000313" key="13">
    <source>
        <dbReference type="EMBL" id="TPN87880.1"/>
    </source>
</evidence>
<evidence type="ECO:0000256" key="11">
    <source>
        <dbReference type="PIRSR" id="PIRSR000495-1"/>
    </source>
</evidence>
<dbReference type="EC" id="4.3.2.10" evidence="10"/>
<evidence type="ECO:0000256" key="5">
    <source>
        <dbReference type="ARBA" id="ARBA00022962"/>
    </source>
</evidence>
<comment type="caution">
    <text evidence="13">The sequence shown here is derived from an EMBL/GenBank/DDBJ whole genome shotgun (WGS) entry which is preliminary data.</text>
</comment>
<dbReference type="SUPFAM" id="SSF52317">
    <property type="entry name" value="Class I glutamine amidotransferase-like"/>
    <property type="match status" value="1"/>
</dbReference>
<keyword evidence="6 10" id="KW-0368">Histidine biosynthesis</keyword>
<dbReference type="PROSITE" id="PS51274">
    <property type="entry name" value="GATASE_COBBQ"/>
    <property type="match status" value="1"/>
</dbReference>
<dbReference type="Pfam" id="PF00117">
    <property type="entry name" value="GATase"/>
    <property type="match status" value="1"/>
</dbReference>
<dbReference type="NCBIfam" id="TIGR01855">
    <property type="entry name" value="IMP_synth_hisH"/>
    <property type="match status" value="1"/>
</dbReference>
<dbReference type="Proteomes" id="UP000315540">
    <property type="component" value="Unassembled WGS sequence"/>
</dbReference>
<dbReference type="EMBL" id="VFWZ01000002">
    <property type="protein sequence ID" value="TPN87880.1"/>
    <property type="molecule type" value="Genomic_DNA"/>
</dbReference>
<dbReference type="GO" id="GO:0000107">
    <property type="term" value="F:imidazoleglycerol-phosphate synthase activity"/>
    <property type="evidence" value="ECO:0007669"/>
    <property type="project" value="UniProtKB-UniRule"/>
</dbReference>
<keyword evidence="10" id="KW-0963">Cytoplasm</keyword>
<dbReference type="GO" id="GO:0004359">
    <property type="term" value="F:glutaminase activity"/>
    <property type="evidence" value="ECO:0007669"/>
    <property type="project" value="UniProtKB-EC"/>
</dbReference>
<dbReference type="GO" id="GO:0000105">
    <property type="term" value="P:L-histidine biosynthetic process"/>
    <property type="evidence" value="ECO:0007669"/>
    <property type="project" value="UniProtKB-UniRule"/>
</dbReference>
<name>A0A504JN89_9FLAO</name>
<evidence type="ECO:0000259" key="12">
    <source>
        <dbReference type="Pfam" id="PF00117"/>
    </source>
</evidence>
<dbReference type="InterPro" id="IPR017926">
    <property type="entry name" value="GATASE"/>
</dbReference>
<evidence type="ECO:0000313" key="14">
    <source>
        <dbReference type="Proteomes" id="UP000315540"/>
    </source>
</evidence>
<feature type="active site" evidence="10 11">
    <location>
        <position position="197"/>
    </location>
</feature>
<keyword evidence="4 10" id="KW-0378">Hydrolase</keyword>
<comment type="subcellular location">
    <subcellularLocation>
        <location evidence="10">Cytoplasm</location>
    </subcellularLocation>
</comment>
<evidence type="ECO:0000256" key="10">
    <source>
        <dbReference type="HAMAP-Rule" id="MF_00278"/>
    </source>
</evidence>
<dbReference type="RefSeq" id="WP_140592519.1">
    <property type="nucleotide sequence ID" value="NZ_VFWZ01000002.1"/>
</dbReference>
<evidence type="ECO:0000256" key="3">
    <source>
        <dbReference type="ARBA" id="ARBA00022605"/>
    </source>
</evidence>
<feature type="active site" description="Nucleophile" evidence="10 11">
    <location>
        <position position="86"/>
    </location>
</feature>
<evidence type="ECO:0000256" key="6">
    <source>
        <dbReference type="ARBA" id="ARBA00023102"/>
    </source>
</evidence>
<sequence>MKNKDNFKLTIIDYGSSNLYSVINACKTFGIEPEVSSDHNTIKNADAVILPGVGAFNEAMSNLQRLGLIEPIKEFAQSGKPFMGICLGLHLLFERSAEFGNTEGLGLIKGSIKKFPSNMEQNFKVPQIGWNLINKADNNNWEKSPFSTIKEGAFMYFVHSFYADAEDPEVILSKTKFNDVTYCSSILKNNIFATQFHPEKSGDLGLEIYKNWFSNIIQ</sequence>
<dbReference type="EC" id="3.5.1.2" evidence="10"/>
<keyword evidence="7 10" id="KW-0456">Lyase</keyword>
<evidence type="ECO:0000256" key="8">
    <source>
        <dbReference type="ARBA" id="ARBA00047838"/>
    </source>
</evidence>
<dbReference type="GO" id="GO:0005737">
    <property type="term" value="C:cytoplasm"/>
    <property type="evidence" value="ECO:0007669"/>
    <property type="project" value="UniProtKB-SubCell"/>
</dbReference>
<dbReference type="UniPathway" id="UPA00031">
    <property type="reaction ID" value="UER00010"/>
</dbReference>
<comment type="pathway">
    <text evidence="1 10">Amino-acid biosynthesis; L-histidine biosynthesis; L-histidine from 5-phospho-alpha-D-ribose 1-diphosphate: step 5/9.</text>
</comment>
<dbReference type="HAMAP" id="MF_00278">
    <property type="entry name" value="HisH"/>
    <property type="match status" value="1"/>
</dbReference>
<dbReference type="PANTHER" id="PTHR42701:SF1">
    <property type="entry name" value="IMIDAZOLE GLYCEROL PHOSPHATE SYNTHASE SUBUNIT HISH"/>
    <property type="match status" value="1"/>
</dbReference>
<keyword evidence="14" id="KW-1185">Reference proteome</keyword>
<evidence type="ECO:0000256" key="1">
    <source>
        <dbReference type="ARBA" id="ARBA00005091"/>
    </source>
</evidence>
<dbReference type="PIRSF" id="PIRSF000495">
    <property type="entry name" value="Amidotransf_hisH"/>
    <property type="match status" value="1"/>
</dbReference>
<gene>
    <name evidence="10 13" type="primary">hisH</name>
    <name evidence="13" type="ORF">FHK87_09915</name>
</gene>
<dbReference type="Gene3D" id="3.40.50.880">
    <property type="match status" value="1"/>
</dbReference>
<comment type="catalytic activity">
    <reaction evidence="8 10">
        <text>5-[(5-phospho-1-deoxy-D-ribulos-1-ylimino)methylamino]-1-(5-phospho-beta-D-ribosyl)imidazole-4-carboxamide + L-glutamine = D-erythro-1-(imidazol-4-yl)glycerol 3-phosphate + 5-amino-1-(5-phospho-beta-D-ribosyl)imidazole-4-carboxamide + L-glutamate + H(+)</text>
        <dbReference type="Rhea" id="RHEA:24793"/>
        <dbReference type="ChEBI" id="CHEBI:15378"/>
        <dbReference type="ChEBI" id="CHEBI:29985"/>
        <dbReference type="ChEBI" id="CHEBI:58278"/>
        <dbReference type="ChEBI" id="CHEBI:58359"/>
        <dbReference type="ChEBI" id="CHEBI:58475"/>
        <dbReference type="ChEBI" id="CHEBI:58525"/>
        <dbReference type="EC" id="4.3.2.10"/>
    </reaction>
</comment>
<evidence type="ECO:0000256" key="9">
    <source>
        <dbReference type="ARBA" id="ARBA00049534"/>
    </source>
</evidence>
<dbReference type="InterPro" id="IPR010139">
    <property type="entry name" value="Imidazole-glycPsynth_HisH"/>
</dbReference>
<dbReference type="InterPro" id="IPR029062">
    <property type="entry name" value="Class_I_gatase-like"/>
</dbReference>
<comment type="subunit">
    <text evidence="2 10">Heterodimer of HisH and HisF.</text>
</comment>
<protein>
    <recommendedName>
        <fullName evidence="10">Imidazole glycerol phosphate synthase subunit HisH</fullName>
        <ecNumber evidence="10">4.3.2.10</ecNumber>
    </recommendedName>
    <alternativeName>
        <fullName evidence="10">IGP synthase glutaminase subunit</fullName>
        <ecNumber evidence="10">3.5.1.2</ecNumber>
    </alternativeName>
    <alternativeName>
        <fullName evidence="10">IGP synthase subunit HisH</fullName>
    </alternativeName>
    <alternativeName>
        <fullName evidence="10">ImGP synthase subunit HisH</fullName>
        <shortName evidence="10">IGPS subunit HisH</shortName>
    </alternativeName>
</protein>
<proteinExistence type="inferred from homology"/>
<evidence type="ECO:0000256" key="2">
    <source>
        <dbReference type="ARBA" id="ARBA00011152"/>
    </source>
</evidence>
<evidence type="ECO:0000256" key="7">
    <source>
        <dbReference type="ARBA" id="ARBA00023239"/>
    </source>
</evidence>
<accession>A0A504JN89</accession>
<comment type="catalytic activity">
    <reaction evidence="9 10">
        <text>L-glutamine + H2O = L-glutamate + NH4(+)</text>
        <dbReference type="Rhea" id="RHEA:15889"/>
        <dbReference type="ChEBI" id="CHEBI:15377"/>
        <dbReference type="ChEBI" id="CHEBI:28938"/>
        <dbReference type="ChEBI" id="CHEBI:29985"/>
        <dbReference type="ChEBI" id="CHEBI:58359"/>
        <dbReference type="EC" id="3.5.1.2"/>
    </reaction>
</comment>